<dbReference type="PANTHER" id="PTHR18952">
    <property type="entry name" value="CARBONIC ANHYDRASE"/>
    <property type="match status" value="1"/>
</dbReference>
<dbReference type="InterPro" id="IPR001148">
    <property type="entry name" value="CA_dom"/>
</dbReference>
<comment type="catalytic activity">
    <reaction evidence="6">
        <text>hydrogencarbonate + H(+) = CO2 + H2O</text>
        <dbReference type="Rhea" id="RHEA:10748"/>
        <dbReference type="ChEBI" id="CHEBI:15377"/>
        <dbReference type="ChEBI" id="CHEBI:15378"/>
        <dbReference type="ChEBI" id="CHEBI:16526"/>
        <dbReference type="ChEBI" id="CHEBI:17544"/>
        <dbReference type="EC" id="4.2.1.1"/>
    </reaction>
</comment>
<evidence type="ECO:0000256" key="6">
    <source>
        <dbReference type="ARBA" id="ARBA00048348"/>
    </source>
</evidence>
<dbReference type="SMART" id="SM01057">
    <property type="entry name" value="Carb_anhydrase"/>
    <property type="match status" value="1"/>
</dbReference>
<evidence type="ECO:0000256" key="3">
    <source>
        <dbReference type="ARBA" id="ARBA00022723"/>
    </source>
</evidence>
<dbReference type="Gramene" id="EME31535">
    <property type="protein sequence ID" value="EME31535"/>
    <property type="gene ID" value="Gasu_12090"/>
</dbReference>
<dbReference type="InterPro" id="IPR041891">
    <property type="entry name" value="Alpha_CA_prokaryot-like"/>
</dbReference>
<dbReference type="Pfam" id="PF00194">
    <property type="entry name" value="Carb_anhydrase"/>
    <property type="match status" value="2"/>
</dbReference>
<dbReference type="Gene3D" id="3.10.200.10">
    <property type="entry name" value="Alpha carbonic anhydrase"/>
    <property type="match status" value="1"/>
</dbReference>
<dbReference type="InterPro" id="IPR023561">
    <property type="entry name" value="Carbonic_anhydrase_a-class"/>
</dbReference>
<dbReference type="eggNOG" id="KOG0382">
    <property type="taxonomic scope" value="Eukaryota"/>
</dbReference>
<dbReference type="RefSeq" id="XP_005708055.1">
    <property type="nucleotide sequence ID" value="XM_005707998.1"/>
</dbReference>
<dbReference type="STRING" id="130081.M2X4Y4"/>
<keyword evidence="9" id="KW-1185">Reference proteome</keyword>
<reference evidence="9" key="1">
    <citation type="journal article" date="2013" name="Science">
        <title>Gene transfer from bacteria and archaea facilitated evolution of an extremophilic eukaryote.</title>
        <authorList>
            <person name="Schonknecht G."/>
            <person name="Chen W.H."/>
            <person name="Ternes C.M."/>
            <person name="Barbier G.G."/>
            <person name="Shrestha R.P."/>
            <person name="Stanke M."/>
            <person name="Brautigam A."/>
            <person name="Baker B.J."/>
            <person name="Banfield J.F."/>
            <person name="Garavito R.M."/>
            <person name="Carr K."/>
            <person name="Wilkerson C."/>
            <person name="Rensing S.A."/>
            <person name="Gagneul D."/>
            <person name="Dickenson N.E."/>
            <person name="Oesterhelt C."/>
            <person name="Lercher M.J."/>
            <person name="Weber A.P."/>
        </authorList>
    </citation>
    <scope>NUCLEOTIDE SEQUENCE [LARGE SCALE GENOMIC DNA]</scope>
    <source>
        <strain evidence="9">074W</strain>
    </source>
</reference>
<keyword evidence="3" id="KW-0479">Metal-binding</keyword>
<protein>
    <recommendedName>
        <fullName evidence="2">carbonic anhydrase</fullName>
        <ecNumber evidence="2">4.2.1.1</ecNumber>
    </recommendedName>
</protein>
<evidence type="ECO:0000256" key="2">
    <source>
        <dbReference type="ARBA" id="ARBA00012925"/>
    </source>
</evidence>
<evidence type="ECO:0000313" key="8">
    <source>
        <dbReference type="EMBL" id="EME31535.1"/>
    </source>
</evidence>
<proteinExistence type="inferred from homology"/>
<dbReference type="GeneID" id="17090173"/>
<evidence type="ECO:0000256" key="5">
    <source>
        <dbReference type="ARBA" id="ARBA00023239"/>
    </source>
</evidence>
<dbReference type="Proteomes" id="UP000030680">
    <property type="component" value="Unassembled WGS sequence"/>
</dbReference>
<dbReference type="PROSITE" id="PS51144">
    <property type="entry name" value="ALPHA_CA_2"/>
    <property type="match status" value="1"/>
</dbReference>
<evidence type="ECO:0000259" key="7">
    <source>
        <dbReference type="PROSITE" id="PS51144"/>
    </source>
</evidence>
<name>M2X4Y4_GALSU</name>
<dbReference type="CDD" id="cd03124">
    <property type="entry name" value="alpha_CA_prokaryotic_like"/>
    <property type="match status" value="1"/>
</dbReference>
<dbReference type="GO" id="GO:0008270">
    <property type="term" value="F:zinc ion binding"/>
    <property type="evidence" value="ECO:0007669"/>
    <property type="project" value="InterPro"/>
</dbReference>
<sequence length="399" mass="45682">MRICFLRDIVTSNSFVHNKTQKLFKNQKWCRCFRMRILYSRFPWKNSEYYSTYDPVWLIGSVGPFKEHSKRDRKVHISRRSFCNILWSSILFYSFSNRLVGASESQVYDYDSKSSLGPPQWGSLEESYYLCSEGKLQSPIVLTKSSSTVENVSESPYRLLSRRAKFFARQEPSLRNIIVIEQSFPPPSMVGDVPLMDQSGIPAPAATIEDTISKDTYTFDHIVFHIPSSEHALEGIRTDAEMNIVFRKSSRDHSDYIYLSALLRIGNLNPSFNPIIQLYSSFSNDDSSKKPKVDFDLGDIIPPLSSSSYFSYQGISSVFFESSFLGHISIGSLSFPPCSENVHWLVFAELLTIGQEQWNMIRCCQEMDNVRPLQASNDRNVVLYSYSSENIIQSNQATS</sequence>
<accession>M2X4Y4</accession>
<dbReference type="AlphaFoldDB" id="M2X4Y4"/>
<evidence type="ECO:0000313" key="9">
    <source>
        <dbReference type="Proteomes" id="UP000030680"/>
    </source>
</evidence>
<dbReference type="EC" id="4.2.1.1" evidence="2"/>
<feature type="domain" description="Alpha-carbonic anhydrase" evidence="7">
    <location>
        <begin position="106"/>
        <end position="385"/>
    </location>
</feature>
<organism evidence="8 9">
    <name type="scientific">Galdieria sulphuraria</name>
    <name type="common">Red alga</name>
    <dbReference type="NCBI Taxonomy" id="130081"/>
    <lineage>
        <taxon>Eukaryota</taxon>
        <taxon>Rhodophyta</taxon>
        <taxon>Bangiophyceae</taxon>
        <taxon>Galdieriales</taxon>
        <taxon>Galdieriaceae</taxon>
        <taxon>Galdieria</taxon>
    </lineage>
</organism>
<dbReference type="InterPro" id="IPR036398">
    <property type="entry name" value="CA_dom_sf"/>
</dbReference>
<evidence type="ECO:0000256" key="1">
    <source>
        <dbReference type="ARBA" id="ARBA00010718"/>
    </source>
</evidence>
<dbReference type="EMBL" id="KB454491">
    <property type="protein sequence ID" value="EME31535.1"/>
    <property type="molecule type" value="Genomic_DNA"/>
</dbReference>
<keyword evidence="4" id="KW-0862">Zinc</keyword>
<evidence type="ECO:0000256" key="4">
    <source>
        <dbReference type="ARBA" id="ARBA00022833"/>
    </source>
</evidence>
<dbReference type="PANTHER" id="PTHR18952:SF265">
    <property type="entry name" value="CARBONIC ANHYDRASE"/>
    <property type="match status" value="1"/>
</dbReference>
<comment type="similarity">
    <text evidence="1">Belongs to the alpha-carbonic anhydrase family.</text>
</comment>
<keyword evidence="5 8" id="KW-0456">Lyase</keyword>
<dbReference type="GO" id="GO:0004089">
    <property type="term" value="F:carbonate dehydratase activity"/>
    <property type="evidence" value="ECO:0007669"/>
    <property type="project" value="UniProtKB-EC"/>
</dbReference>
<dbReference type="OrthoDB" id="5068at2759"/>
<gene>
    <name evidence="8" type="ORF">Gasu_12090</name>
</gene>
<dbReference type="SUPFAM" id="SSF51069">
    <property type="entry name" value="Carbonic anhydrase"/>
    <property type="match status" value="1"/>
</dbReference>